<dbReference type="EMBL" id="ML977498">
    <property type="protein sequence ID" value="KAF2133832.1"/>
    <property type="molecule type" value="Genomic_DNA"/>
</dbReference>
<accession>A0A6A6APB2</accession>
<sequence length="115" mass="13139">MPSMLYFAGVYNWYSEQFKQYSSSKRNSNSTSNNSNNSSSNSKTNKSSKQTNTAKNFVFVYKRAQGPDAESRHTSTHQARRRRHVRAICRHACRERRGRAVCVCACMYACAVLVL</sequence>
<keyword evidence="3" id="KW-1185">Reference proteome</keyword>
<reference evidence="2" key="1">
    <citation type="journal article" date="2020" name="Stud. Mycol.">
        <title>101 Dothideomycetes genomes: a test case for predicting lifestyles and emergence of pathogens.</title>
        <authorList>
            <person name="Haridas S."/>
            <person name="Albert R."/>
            <person name="Binder M."/>
            <person name="Bloem J."/>
            <person name="Labutti K."/>
            <person name="Salamov A."/>
            <person name="Andreopoulos B."/>
            <person name="Baker S."/>
            <person name="Barry K."/>
            <person name="Bills G."/>
            <person name="Bluhm B."/>
            <person name="Cannon C."/>
            <person name="Castanera R."/>
            <person name="Culley D."/>
            <person name="Daum C."/>
            <person name="Ezra D."/>
            <person name="Gonzalez J."/>
            <person name="Henrissat B."/>
            <person name="Kuo A."/>
            <person name="Liang C."/>
            <person name="Lipzen A."/>
            <person name="Lutzoni F."/>
            <person name="Magnuson J."/>
            <person name="Mondo S."/>
            <person name="Nolan M."/>
            <person name="Ohm R."/>
            <person name="Pangilinan J."/>
            <person name="Park H.-J."/>
            <person name="Ramirez L."/>
            <person name="Alfaro M."/>
            <person name="Sun H."/>
            <person name="Tritt A."/>
            <person name="Yoshinaga Y."/>
            <person name="Zwiers L.-H."/>
            <person name="Turgeon B."/>
            <person name="Goodwin S."/>
            <person name="Spatafora J."/>
            <person name="Crous P."/>
            <person name="Grigoriev I."/>
        </authorList>
    </citation>
    <scope>NUCLEOTIDE SEQUENCE</scope>
    <source>
        <strain evidence="2">CBS 119687</strain>
    </source>
</reference>
<dbReference type="GeneID" id="54413978"/>
<dbReference type="Proteomes" id="UP000799771">
    <property type="component" value="Unassembled WGS sequence"/>
</dbReference>
<dbReference type="AlphaFoldDB" id="A0A6A6APB2"/>
<evidence type="ECO:0000256" key="1">
    <source>
        <dbReference type="SAM" id="MobiDB-lite"/>
    </source>
</evidence>
<gene>
    <name evidence="2" type="ORF">P153DRAFT_99599</name>
</gene>
<proteinExistence type="predicted"/>
<dbReference type="RefSeq" id="XP_033528219.1">
    <property type="nucleotide sequence ID" value="XM_033673546.1"/>
</dbReference>
<feature type="region of interest" description="Disordered" evidence="1">
    <location>
        <begin position="23"/>
        <end position="52"/>
    </location>
</feature>
<evidence type="ECO:0000313" key="2">
    <source>
        <dbReference type="EMBL" id="KAF2133832.1"/>
    </source>
</evidence>
<evidence type="ECO:0000313" key="3">
    <source>
        <dbReference type="Proteomes" id="UP000799771"/>
    </source>
</evidence>
<protein>
    <submittedName>
        <fullName evidence="2">Uncharacterized protein</fullName>
    </submittedName>
</protein>
<organism evidence="2 3">
    <name type="scientific">Dothidotthia symphoricarpi CBS 119687</name>
    <dbReference type="NCBI Taxonomy" id="1392245"/>
    <lineage>
        <taxon>Eukaryota</taxon>
        <taxon>Fungi</taxon>
        <taxon>Dikarya</taxon>
        <taxon>Ascomycota</taxon>
        <taxon>Pezizomycotina</taxon>
        <taxon>Dothideomycetes</taxon>
        <taxon>Pleosporomycetidae</taxon>
        <taxon>Pleosporales</taxon>
        <taxon>Dothidotthiaceae</taxon>
        <taxon>Dothidotthia</taxon>
    </lineage>
</organism>
<name>A0A6A6APB2_9PLEO</name>